<feature type="compositionally biased region" description="Low complexity" evidence="1">
    <location>
        <begin position="103"/>
        <end position="119"/>
    </location>
</feature>
<feature type="compositionally biased region" description="Basic and acidic residues" evidence="1">
    <location>
        <begin position="61"/>
        <end position="80"/>
    </location>
</feature>
<evidence type="ECO:0000259" key="2">
    <source>
        <dbReference type="Pfam" id="PF19808"/>
    </source>
</evidence>
<accession>A0A1M6ES91</accession>
<gene>
    <name evidence="3" type="ORF">SAMN05444350_11035</name>
</gene>
<evidence type="ECO:0000256" key="1">
    <source>
        <dbReference type="SAM" id="MobiDB-lite"/>
    </source>
</evidence>
<dbReference type="Pfam" id="PF19808">
    <property type="entry name" value="DUF6291"/>
    <property type="match status" value="1"/>
</dbReference>
<dbReference type="EMBL" id="FQZN01000010">
    <property type="protein sequence ID" value="SHI88239.1"/>
    <property type="molecule type" value="Genomic_DNA"/>
</dbReference>
<feature type="region of interest" description="Disordered" evidence="1">
    <location>
        <begin position="190"/>
        <end position="218"/>
    </location>
</feature>
<proteinExistence type="predicted"/>
<reference evidence="4" key="1">
    <citation type="submission" date="2016-11" db="EMBL/GenBank/DDBJ databases">
        <authorList>
            <person name="Varghese N."/>
            <person name="Submissions S."/>
        </authorList>
    </citation>
    <scope>NUCLEOTIDE SEQUENCE [LARGE SCALE GENOMIC DNA]</scope>
    <source>
        <strain evidence="4">DSM 26884</strain>
    </source>
</reference>
<keyword evidence="4" id="KW-1185">Reference proteome</keyword>
<evidence type="ECO:0000313" key="4">
    <source>
        <dbReference type="Proteomes" id="UP000184192"/>
    </source>
</evidence>
<feature type="domain" description="DUF6291" evidence="2">
    <location>
        <begin position="4"/>
        <end position="75"/>
    </location>
</feature>
<protein>
    <recommendedName>
        <fullName evidence="2">DUF6291 domain-containing protein</fullName>
    </recommendedName>
</protein>
<dbReference type="GeneID" id="92711997"/>
<dbReference type="AlphaFoldDB" id="A0A1M6ES91"/>
<name>A0A1M6ES91_9BACE</name>
<feature type="compositionally biased region" description="Basic and acidic residues" evidence="1">
    <location>
        <begin position="87"/>
        <end position="102"/>
    </location>
</feature>
<evidence type="ECO:0000313" key="3">
    <source>
        <dbReference type="EMBL" id="SHI88239.1"/>
    </source>
</evidence>
<feature type="region of interest" description="Disordered" evidence="1">
    <location>
        <begin position="61"/>
        <end position="125"/>
    </location>
</feature>
<dbReference type="Proteomes" id="UP000184192">
    <property type="component" value="Unassembled WGS sequence"/>
</dbReference>
<sequence>MRESFVFYRSFYDAIKDLPRDVQGEIYTAIMEYSLYGKETENLKPIARSVFTLMKPQIDVNNKRFENGKKGGRPKSEGKPDGNQNKTNEKPKNNQNETKDEPNVNVNDNVNVNTENTPNGVSKKDAAKAATLKRKDEFYQTLVPFVDKYGKEMIRAFFEYWSELTRTGTKMRFEKQTTWEASKRLATWAGREKTRRPNTDVGTVLHDNSQSKYDEKLW</sequence>
<dbReference type="eggNOG" id="ENOG50337U5">
    <property type="taxonomic scope" value="Bacteria"/>
</dbReference>
<dbReference type="InterPro" id="IPR046258">
    <property type="entry name" value="DUF6291"/>
</dbReference>
<organism evidence="3 4">
    <name type="scientific">Bacteroides stercorirosoris</name>
    <dbReference type="NCBI Taxonomy" id="871324"/>
    <lineage>
        <taxon>Bacteria</taxon>
        <taxon>Pseudomonadati</taxon>
        <taxon>Bacteroidota</taxon>
        <taxon>Bacteroidia</taxon>
        <taxon>Bacteroidales</taxon>
        <taxon>Bacteroidaceae</taxon>
        <taxon>Bacteroides</taxon>
    </lineage>
</organism>
<dbReference type="RefSeq" id="WP_073313463.1">
    <property type="nucleotide sequence ID" value="NZ_FQZN01000010.1"/>
</dbReference>